<proteinExistence type="predicted"/>
<comment type="caution">
    <text evidence="1">The sequence shown here is derived from an EMBL/GenBank/DDBJ whole genome shotgun (WGS) entry which is preliminary data.</text>
</comment>
<reference evidence="1 2" key="1">
    <citation type="journal article" date="2015" name="Genome Biol. Evol.">
        <title>Comparative Genomics of a Bacterivorous Green Alga Reveals Evolutionary Causalities and Consequences of Phago-Mixotrophic Mode of Nutrition.</title>
        <authorList>
            <person name="Burns J.A."/>
            <person name="Paasch A."/>
            <person name="Narechania A."/>
            <person name="Kim E."/>
        </authorList>
    </citation>
    <scope>NUCLEOTIDE SEQUENCE [LARGE SCALE GENOMIC DNA]</scope>
    <source>
        <strain evidence="1 2">PLY_AMNH</strain>
    </source>
</reference>
<organism evidence="1 2">
    <name type="scientific">Cymbomonas tetramitiformis</name>
    <dbReference type="NCBI Taxonomy" id="36881"/>
    <lineage>
        <taxon>Eukaryota</taxon>
        <taxon>Viridiplantae</taxon>
        <taxon>Chlorophyta</taxon>
        <taxon>Pyramimonadophyceae</taxon>
        <taxon>Pyramimonadales</taxon>
        <taxon>Pyramimonadaceae</taxon>
        <taxon>Cymbomonas</taxon>
    </lineage>
</organism>
<gene>
    <name evidence="1" type="ORF">CYMTET_13362</name>
</gene>
<evidence type="ECO:0000313" key="1">
    <source>
        <dbReference type="EMBL" id="KAK3278714.1"/>
    </source>
</evidence>
<dbReference type="Proteomes" id="UP001190700">
    <property type="component" value="Unassembled WGS sequence"/>
</dbReference>
<sequence>MRGVLLKCHAEIKAGATKGEEAEHEERVPRAALLSTGSVCRAPCRAVWVMVDPSPDRRSERWEESHAPEQTTVETFLAGCSFKVVDSTIEAMPAGSALSPSDASQFTEALLSKEGFVVSDDEKSCFIPIYTPLEIAGQHRYGCFKLAGNPFDISSFTARSEEGAGSTWMGLLGTADPVAFKAPAAVLQEGVQRALQKVRVSELDQLSRLTDSLEDYEIIHRWWGLEVHDQNLRYQRVAEKKGHSDPLSCPMPLICRSIPSKSVSLHQLHGHAAELRTIKRHLEKSLMSDVMVHKFSQLQLPGMRSHVVLACLTALHLILHKDMRESTPVRSSQTAFVICGTPSAAELRAAWNVLLKNDDNFNLNMLLWDMMDVEEFLQLPAPSMEPTPKYDYVQMTVEAVTWVSANISVTSTASVSTPLAFVNAWIFTVAQLRLIMHEQQMMFRKYANVPDAEFPQEKLDVLESMMKVTEGNLEEVRRQRSSTIQFDDFCAAHQTVSK</sequence>
<dbReference type="EMBL" id="LGRX02005314">
    <property type="protein sequence ID" value="KAK3278714.1"/>
    <property type="molecule type" value="Genomic_DNA"/>
</dbReference>
<protein>
    <submittedName>
        <fullName evidence="1">Uncharacterized protein</fullName>
    </submittedName>
</protein>
<accession>A0AAE0GIB2</accession>
<name>A0AAE0GIB2_9CHLO</name>
<keyword evidence="2" id="KW-1185">Reference proteome</keyword>
<evidence type="ECO:0000313" key="2">
    <source>
        <dbReference type="Proteomes" id="UP001190700"/>
    </source>
</evidence>
<dbReference type="AlphaFoldDB" id="A0AAE0GIB2"/>